<organism evidence="2 3">
    <name type="scientific">Striga asiatica</name>
    <name type="common">Asiatic witchweed</name>
    <name type="synonym">Buchnera asiatica</name>
    <dbReference type="NCBI Taxonomy" id="4170"/>
    <lineage>
        <taxon>Eukaryota</taxon>
        <taxon>Viridiplantae</taxon>
        <taxon>Streptophyta</taxon>
        <taxon>Embryophyta</taxon>
        <taxon>Tracheophyta</taxon>
        <taxon>Spermatophyta</taxon>
        <taxon>Magnoliopsida</taxon>
        <taxon>eudicotyledons</taxon>
        <taxon>Gunneridae</taxon>
        <taxon>Pentapetalae</taxon>
        <taxon>asterids</taxon>
        <taxon>lamiids</taxon>
        <taxon>Lamiales</taxon>
        <taxon>Orobanchaceae</taxon>
        <taxon>Buchnereae</taxon>
        <taxon>Striga</taxon>
    </lineage>
</organism>
<protein>
    <submittedName>
        <fullName evidence="2">Imidazoleglycerol-phosphate dehydratase</fullName>
    </submittedName>
</protein>
<feature type="compositionally biased region" description="Basic and acidic residues" evidence="1">
    <location>
        <begin position="1"/>
        <end position="13"/>
    </location>
</feature>
<sequence>MGKDSETPNDRSDTNPSLASKLESGTQQNSLGGKSVDNQADISGDLGHDLVDSVGLEKGSNLGGAVGVEKGNESSPSKHVDLMCLDNLVSFPVQMSTSRLSSDLSPICGKKKTSLKKPVIEDRRKSVGSTKESVFISLVTTLDVGGFLLLKY</sequence>
<evidence type="ECO:0000256" key="1">
    <source>
        <dbReference type="SAM" id="MobiDB-lite"/>
    </source>
</evidence>
<comment type="caution">
    <text evidence="2">The sequence shown here is derived from an EMBL/GenBank/DDBJ whole genome shotgun (WGS) entry which is preliminary data.</text>
</comment>
<feature type="compositionally biased region" description="Polar residues" evidence="1">
    <location>
        <begin position="14"/>
        <end position="41"/>
    </location>
</feature>
<gene>
    <name evidence="2" type="ORF">STAS_12374</name>
</gene>
<dbReference type="EMBL" id="BKCP01005072">
    <property type="protein sequence ID" value="GER36053.1"/>
    <property type="molecule type" value="Genomic_DNA"/>
</dbReference>
<keyword evidence="3" id="KW-1185">Reference proteome</keyword>
<dbReference type="Proteomes" id="UP000325081">
    <property type="component" value="Unassembled WGS sequence"/>
</dbReference>
<proteinExistence type="predicted"/>
<name>A0A5A7PT67_STRAF</name>
<feature type="region of interest" description="Disordered" evidence="1">
    <location>
        <begin position="1"/>
        <end position="48"/>
    </location>
</feature>
<dbReference type="AlphaFoldDB" id="A0A5A7PT67"/>
<evidence type="ECO:0000313" key="3">
    <source>
        <dbReference type="Proteomes" id="UP000325081"/>
    </source>
</evidence>
<accession>A0A5A7PT67</accession>
<reference evidence="3" key="1">
    <citation type="journal article" date="2019" name="Curr. Biol.">
        <title>Genome Sequence of Striga asiatica Provides Insight into the Evolution of Plant Parasitism.</title>
        <authorList>
            <person name="Yoshida S."/>
            <person name="Kim S."/>
            <person name="Wafula E.K."/>
            <person name="Tanskanen J."/>
            <person name="Kim Y.M."/>
            <person name="Honaas L."/>
            <person name="Yang Z."/>
            <person name="Spallek T."/>
            <person name="Conn C.E."/>
            <person name="Ichihashi Y."/>
            <person name="Cheong K."/>
            <person name="Cui S."/>
            <person name="Der J.P."/>
            <person name="Gundlach H."/>
            <person name="Jiao Y."/>
            <person name="Hori C."/>
            <person name="Ishida J.K."/>
            <person name="Kasahara H."/>
            <person name="Kiba T."/>
            <person name="Kim M.S."/>
            <person name="Koo N."/>
            <person name="Laohavisit A."/>
            <person name="Lee Y.H."/>
            <person name="Lumba S."/>
            <person name="McCourt P."/>
            <person name="Mortimer J.C."/>
            <person name="Mutuku J.M."/>
            <person name="Nomura T."/>
            <person name="Sasaki-Sekimoto Y."/>
            <person name="Seto Y."/>
            <person name="Wang Y."/>
            <person name="Wakatake T."/>
            <person name="Sakakibara H."/>
            <person name="Demura T."/>
            <person name="Yamaguchi S."/>
            <person name="Yoneyama K."/>
            <person name="Manabe R.I."/>
            <person name="Nelson D.C."/>
            <person name="Schulman A.H."/>
            <person name="Timko M.P."/>
            <person name="dePamphilis C.W."/>
            <person name="Choi D."/>
            <person name="Shirasu K."/>
        </authorList>
    </citation>
    <scope>NUCLEOTIDE SEQUENCE [LARGE SCALE GENOMIC DNA]</scope>
    <source>
        <strain evidence="3">cv. UVA1</strain>
    </source>
</reference>
<evidence type="ECO:0000313" key="2">
    <source>
        <dbReference type="EMBL" id="GER36053.1"/>
    </source>
</evidence>